<accession>A0AAD9ESZ3</accession>
<dbReference type="AlphaFoldDB" id="A0AAD9ESZ3"/>
<feature type="region of interest" description="Disordered" evidence="1">
    <location>
        <begin position="196"/>
        <end position="241"/>
    </location>
</feature>
<evidence type="ECO:0000313" key="3">
    <source>
        <dbReference type="Proteomes" id="UP001228049"/>
    </source>
</evidence>
<keyword evidence="3" id="KW-1185">Reference proteome</keyword>
<evidence type="ECO:0000256" key="1">
    <source>
        <dbReference type="SAM" id="MobiDB-lite"/>
    </source>
</evidence>
<comment type="caution">
    <text evidence="2">The sequence shown here is derived from an EMBL/GenBank/DDBJ whole genome shotgun (WGS) entry which is preliminary data.</text>
</comment>
<feature type="non-terminal residue" evidence="2">
    <location>
        <position position="1"/>
    </location>
</feature>
<feature type="compositionally biased region" description="Basic residues" evidence="1">
    <location>
        <begin position="218"/>
        <end position="235"/>
    </location>
</feature>
<organism evidence="2 3">
    <name type="scientific">Dissostichus eleginoides</name>
    <name type="common">Patagonian toothfish</name>
    <name type="synonym">Dissostichus amissus</name>
    <dbReference type="NCBI Taxonomy" id="100907"/>
    <lineage>
        <taxon>Eukaryota</taxon>
        <taxon>Metazoa</taxon>
        <taxon>Chordata</taxon>
        <taxon>Craniata</taxon>
        <taxon>Vertebrata</taxon>
        <taxon>Euteleostomi</taxon>
        <taxon>Actinopterygii</taxon>
        <taxon>Neopterygii</taxon>
        <taxon>Teleostei</taxon>
        <taxon>Neoteleostei</taxon>
        <taxon>Acanthomorphata</taxon>
        <taxon>Eupercaria</taxon>
        <taxon>Perciformes</taxon>
        <taxon>Notothenioidei</taxon>
        <taxon>Nototheniidae</taxon>
        <taxon>Dissostichus</taxon>
    </lineage>
</organism>
<evidence type="ECO:0000313" key="2">
    <source>
        <dbReference type="EMBL" id="KAK1877144.1"/>
    </source>
</evidence>
<reference evidence="2" key="1">
    <citation type="submission" date="2023-04" db="EMBL/GenBank/DDBJ databases">
        <title>Chromosome-level genome of Chaenocephalus aceratus.</title>
        <authorList>
            <person name="Park H."/>
        </authorList>
    </citation>
    <scope>NUCLEOTIDE SEQUENCE</scope>
    <source>
        <strain evidence="2">DE</strain>
        <tissue evidence="2">Muscle</tissue>
    </source>
</reference>
<name>A0AAD9ESZ3_DISEL</name>
<protein>
    <submittedName>
        <fullName evidence="2">tRNA (Guanine(26)-N(2))-dimethyltransferase</fullName>
    </submittedName>
</protein>
<dbReference type="EMBL" id="JASDAP010000027">
    <property type="protein sequence ID" value="KAK1877144.1"/>
    <property type="molecule type" value="Genomic_DNA"/>
</dbReference>
<dbReference type="Proteomes" id="UP001228049">
    <property type="component" value="Unassembled WGS sequence"/>
</dbReference>
<proteinExistence type="predicted"/>
<sequence>MYFPTPGFIAPLLREWEPRRLFNIISSSQYIIPQQILVYLQTRLRYIERDEERAQGVCWRADEEGGSVAVASLSEFKSLTQKDRKGGRHPFEKPPSFSMVSSYFNNRHQMVACLQRSHVSHSVMRPDTEPVPSSAIPLEGDEAPSFGLPHASAWFDSSCCRTLSSSSRVLLDMEAKRGSRDLLWTRGLEHTLCVTPHPQTFSRDGAERGGGRGIRGPNHSRRSSRLLGGTKRRSWLKPVPP</sequence>
<gene>
    <name evidence="2" type="ORF">KUDE01_002460</name>
</gene>